<dbReference type="PANTHER" id="PTHR35010">
    <property type="entry name" value="BLL4672 PROTEIN-RELATED"/>
    <property type="match status" value="1"/>
</dbReference>
<feature type="domain" description="MmyB-like transcription regulator ligand binding" evidence="1">
    <location>
        <begin position="115"/>
        <end position="239"/>
    </location>
</feature>
<gene>
    <name evidence="2" type="ORF">Krac_7193</name>
</gene>
<name>D6TRI2_KTERA</name>
<evidence type="ECO:0000313" key="2">
    <source>
        <dbReference type="EMBL" id="EFH85934.1"/>
    </source>
</evidence>
<dbReference type="OrthoDB" id="144184at2"/>
<sequence length="318" mass="36790">MIESKPKSSQRSNVLRDTLEEIEILRLARQEEVRDHPHPLLKRFTQQELTDEVCPTYKNLLVGRSQRIPSRQTLMQIADYLECTIAQRNDLLLAARYLPESLELKGLELQQALEQARQLMRTLPYPAMLVTHTLEIEALNEAFQRLFELPLLTALPRTQRHVLPLFFRYDLPIRRRSTFNEQAITAWQAGVSRGIQLFKQSNRLYQFEPWYQELVDQFCAVADFRQHWERTPELRDQHQEPSKLLLGQNATTGEMLPIQLQHIRISVCSHMYPCIMALLPLDDAARAVIASLSNAEGSMLNDLAWAKSGQKVVPKVTA</sequence>
<organism evidence="2 3">
    <name type="scientific">Ktedonobacter racemifer DSM 44963</name>
    <dbReference type="NCBI Taxonomy" id="485913"/>
    <lineage>
        <taxon>Bacteria</taxon>
        <taxon>Bacillati</taxon>
        <taxon>Chloroflexota</taxon>
        <taxon>Ktedonobacteria</taxon>
        <taxon>Ktedonobacterales</taxon>
        <taxon>Ktedonobacteraceae</taxon>
        <taxon>Ktedonobacter</taxon>
    </lineage>
</organism>
<keyword evidence="3" id="KW-1185">Reference proteome</keyword>
<evidence type="ECO:0000313" key="3">
    <source>
        <dbReference type="Proteomes" id="UP000004508"/>
    </source>
</evidence>
<reference evidence="2 3" key="1">
    <citation type="journal article" date="2011" name="Stand. Genomic Sci.">
        <title>Non-contiguous finished genome sequence and contextual data of the filamentous soil bacterium Ktedonobacter racemifer type strain (SOSP1-21).</title>
        <authorList>
            <person name="Chang Y.J."/>
            <person name="Land M."/>
            <person name="Hauser L."/>
            <person name="Chertkov O."/>
            <person name="Del Rio T.G."/>
            <person name="Nolan M."/>
            <person name="Copeland A."/>
            <person name="Tice H."/>
            <person name="Cheng J.F."/>
            <person name="Lucas S."/>
            <person name="Han C."/>
            <person name="Goodwin L."/>
            <person name="Pitluck S."/>
            <person name="Ivanova N."/>
            <person name="Ovchinikova G."/>
            <person name="Pati A."/>
            <person name="Chen A."/>
            <person name="Palaniappan K."/>
            <person name="Mavromatis K."/>
            <person name="Liolios K."/>
            <person name="Brettin T."/>
            <person name="Fiebig A."/>
            <person name="Rohde M."/>
            <person name="Abt B."/>
            <person name="Goker M."/>
            <person name="Detter J.C."/>
            <person name="Woyke T."/>
            <person name="Bristow J."/>
            <person name="Eisen J.A."/>
            <person name="Markowitz V."/>
            <person name="Hugenholtz P."/>
            <person name="Kyrpides N.C."/>
            <person name="Klenk H.P."/>
            <person name="Lapidus A."/>
        </authorList>
    </citation>
    <scope>NUCLEOTIDE SEQUENCE [LARGE SCALE GENOMIC DNA]</scope>
    <source>
        <strain evidence="3">DSM 44963</strain>
    </source>
</reference>
<dbReference type="EMBL" id="ADVG01000002">
    <property type="protein sequence ID" value="EFH85934.1"/>
    <property type="molecule type" value="Genomic_DNA"/>
</dbReference>
<dbReference type="Pfam" id="PF17765">
    <property type="entry name" value="MLTR_LBD"/>
    <property type="match status" value="1"/>
</dbReference>
<dbReference type="InParanoid" id="D6TRI2"/>
<dbReference type="Gene3D" id="3.30.450.180">
    <property type="match status" value="1"/>
</dbReference>
<dbReference type="STRING" id="485913.Krac_7193"/>
<evidence type="ECO:0000259" key="1">
    <source>
        <dbReference type="Pfam" id="PF17765"/>
    </source>
</evidence>
<dbReference type="eggNOG" id="ENOG5033674">
    <property type="taxonomic scope" value="Bacteria"/>
</dbReference>
<accession>D6TRI2</accession>
<proteinExistence type="predicted"/>
<dbReference type="InterPro" id="IPR041413">
    <property type="entry name" value="MLTR_LBD"/>
</dbReference>
<comment type="caution">
    <text evidence="2">The sequence shown here is derived from an EMBL/GenBank/DDBJ whole genome shotgun (WGS) entry which is preliminary data.</text>
</comment>
<protein>
    <recommendedName>
        <fullName evidence="1">MmyB-like transcription regulator ligand binding domain-containing protein</fullName>
    </recommendedName>
</protein>
<dbReference type="RefSeq" id="WP_007909807.1">
    <property type="nucleotide sequence ID" value="NZ_ADVG01000002.1"/>
</dbReference>
<dbReference type="Proteomes" id="UP000004508">
    <property type="component" value="Unassembled WGS sequence"/>
</dbReference>
<dbReference type="AlphaFoldDB" id="D6TRI2"/>